<dbReference type="CDD" id="cd12950">
    <property type="entry name" value="RRP7_Rrp7p"/>
    <property type="match status" value="1"/>
</dbReference>
<feature type="region of interest" description="Disordered" evidence="2">
    <location>
        <begin position="121"/>
        <end position="151"/>
    </location>
</feature>
<dbReference type="InterPro" id="IPR024326">
    <property type="entry name" value="RRP7_C"/>
</dbReference>
<dbReference type="PANTHER" id="PTHR13191:SF0">
    <property type="entry name" value="RIBOSOMAL RNA-PROCESSING PROTEIN 7 HOMOLOG A-RELATED"/>
    <property type="match status" value="1"/>
</dbReference>
<dbReference type="AlphaFoldDB" id="A0A6G1M104"/>
<dbReference type="GO" id="GO:0034456">
    <property type="term" value="C:UTP-C complex"/>
    <property type="evidence" value="ECO:0007669"/>
    <property type="project" value="TreeGrafter"/>
</dbReference>
<dbReference type="InterPro" id="IPR040447">
    <property type="entry name" value="RRM_Rrp7"/>
</dbReference>
<name>A0A6G1M104_ORBOL</name>
<dbReference type="GO" id="GO:0032545">
    <property type="term" value="C:CURI complex"/>
    <property type="evidence" value="ECO:0007669"/>
    <property type="project" value="TreeGrafter"/>
</dbReference>
<evidence type="ECO:0000256" key="2">
    <source>
        <dbReference type="SAM" id="MobiDB-lite"/>
    </source>
</evidence>
<feature type="domain" description="Ribosomal RNA-processing protein 7 C-terminal" evidence="3">
    <location>
        <begin position="247"/>
        <end position="358"/>
    </location>
</feature>
<feature type="region of interest" description="Disordered" evidence="2">
    <location>
        <begin position="273"/>
        <end position="310"/>
    </location>
</feature>
<feature type="domain" description="Rrp7 RRM-like N-terminal" evidence="4">
    <location>
        <begin position="36"/>
        <end position="195"/>
    </location>
</feature>
<dbReference type="Gene3D" id="6.10.250.1770">
    <property type="match status" value="1"/>
</dbReference>
<reference evidence="5 6" key="1">
    <citation type="submission" date="2019-06" db="EMBL/GenBank/DDBJ databases">
        <authorList>
            <person name="Palmer J.M."/>
        </authorList>
    </citation>
    <scope>NUCLEOTIDE SEQUENCE [LARGE SCALE GENOMIC DNA]</scope>
    <source>
        <strain evidence="5 6">TWF788</strain>
    </source>
</reference>
<evidence type="ECO:0000259" key="3">
    <source>
        <dbReference type="Pfam" id="PF12923"/>
    </source>
</evidence>
<proteinExistence type="inferred from homology"/>
<evidence type="ECO:0000259" key="4">
    <source>
        <dbReference type="Pfam" id="PF17799"/>
    </source>
</evidence>
<sequence length="359" mass="40431">MPTEPSSLDLSAFKVLDPTTIASINLCPSNVTKVHKGLIILPVRFGSLAAFSPDPVFHYLFVKPHDPQYTPIINAHPNINGRSLYISAIPFDSTVHHLRALFTAIGGGRIEAVIFSDEPLPPRSSTADEKGLIKNKKRKRLTPTATGKQAAETAPWPPLWNRKLHPPGTTAVAVFVDKAACELAMKAVAENSTDNPNLEYLWGSGIGQGNQIPGLGKKRWSPTPAHLASPFLTSAEIIGYEDHMERMFPDLEWAQKFVDDSLEAYDARLKAEEEERRRKANEPDEDGFVTVVRSSRPRPPPSAEEIAERLKKEEKRARKGFYPDFYRFQQRELKKEQAKELLFQFEDAKRRVRERKGTR</sequence>
<dbReference type="PANTHER" id="PTHR13191">
    <property type="entry name" value="RIBOSOMAL RNA PROCESSING PROTEIN 7-RELATED"/>
    <property type="match status" value="1"/>
</dbReference>
<accession>A0A6G1M104</accession>
<evidence type="ECO:0000256" key="1">
    <source>
        <dbReference type="ARBA" id="ARBA00006110"/>
    </source>
</evidence>
<dbReference type="CDD" id="cd12293">
    <property type="entry name" value="dRRM_Rrp7p"/>
    <property type="match status" value="1"/>
</dbReference>
<comment type="similarity">
    <text evidence="1">Belongs to the RRP7 family.</text>
</comment>
<comment type="caution">
    <text evidence="5">The sequence shown here is derived from an EMBL/GenBank/DDBJ whole genome shotgun (WGS) entry which is preliminary data.</text>
</comment>
<protein>
    <submittedName>
        <fullName evidence="5">Ribosomal RNA-processing protein 7</fullName>
    </submittedName>
</protein>
<dbReference type="Pfam" id="PF12923">
    <property type="entry name" value="RRP7"/>
    <property type="match status" value="1"/>
</dbReference>
<dbReference type="InterPro" id="IPR040446">
    <property type="entry name" value="RRP7"/>
</dbReference>
<dbReference type="GO" id="GO:0006364">
    <property type="term" value="P:rRNA processing"/>
    <property type="evidence" value="ECO:0007669"/>
    <property type="project" value="TreeGrafter"/>
</dbReference>
<evidence type="ECO:0000313" key="5">
    <source>
        <dbReference type="EMBL" id="KAF3164598.1"/>
    </source>
</evidence>
<dbReference type="GO" id="GO:0000028">
    <property type="term" value="P:ribosomal small subunit assembly"/>
    <property type="evidence" value="ECO:0007669"/>
    <property type="project" value="TreeGrafter"/>
</dbReference>
<evidence type="ECO:0000313" key="6">
    <source>
        <dbReference type="Proteomes" id="UP000479691"/>
    </source>
</evidence>
<dbReference type="Pfam" id="PF17799">
    <property type="entry name" value="RRM_Rrp7"/>
    <property type="match status" value="1"/>
</dbReference>
<gene>
    <name evidence="5" type="primary">RRP7</name>
    <name evidence="5" type="ORF">TWF788_001104</name>
</gene>
<dbReference type="EMBL" id="JAABOE010000112">
    <property type="protein sequence ID" value="KAF3164598.1"/>
    <property type="molecule type" value="Genomic_DNA"/>
</dbReference>
<dbReference type="Proteomes" id="UP000479691">
    <property type="component" value="Unassembled WGS sequence"/>
</dbReference>
<organism evidence="5 6">
    <name type="scientific">Orbilia oligospora</name>
    <name type="common">Nematode-trapping fungus</name>
    <name type="synonym">Arthrobotrys oligospora</name>
    <dbReference type="NCBI Taxonomy" id="2813651"/>
    <lineage>
        <taxon>Eukaryota</taxon>
        <taxon>Fungi</taxon>
        <taxon>Dikarya</taxon>
        <taxon>Ascomycota</taxon>
        <taxon>Pezizomycotina</taxon>
        <taxon>Orbiliomycetes</taxon>
        <taxon>Orbiliales</taxon>
        <taxon>Orbiliaceae</taxon>
        <taxon>Orbilia</taxon>
    </lineage>
</organism>
<feature type="compositionally biased region" description="Basic and acidic residues" evidence="2">
    <location>
        <begin position="273"/>
        <end position="282"/>
    </location>
</feature>